<sequence>MSKTLVPFLYQTRTLQRLSRANVSAPVFRAFHAAPPAAARYNAKDSPYTSKDPIPFDLPTDIEPIEIEEESEPGHESTITPLEKRAFDRIFEEIAAREREALRPPPASTPLLSDDFPSRYPREGLQKYFLKKNPEAEKARKTLNIVVEDAAAAYSDSWRPVQNVFEPKTPVGQSSMARDPAKALLRFPPSLRKAARMALGAVQADRHEDKSSNLEPVYAWEQAGPDGGERRPQPMGQLGRSVQEELMRREERNRVDQKMRSARTDFELWDIIEEEVFPMVEKLGLGEQPAAKRGRKKAIADATSSEDASSTKLSVNIYGPLYPFHLLNALRLLDKGFNMSSPLALNILPRVKELGLASYVLGVSTPFYNTLADIIWRRYGNPAAVFNLFEEMRYAGLYCDTRSLSTIESIGAVVRQGGLGEKGPFMRELMSLPEYEFNILPRAKHWTKTAERHVLEKERDLRTRGKALYEQVAEWEAGEAVASE</sequence>
<dbReference type="Proteomes" id="UP001172102">
    <property type="component" value="Unassembled WGS sequence"/>
</dbReference>
<gene>
    <name evidence="2" type="ORF">B0H67DRAFT_598353</name>
</gene>
<proteinExistence type="predicted"/>
<dbReference type="Pfam" id="PF19189">
    <property type="entry name" value="Mtf2"/>
    <property type="match status" value="1"/>
</dbReference>
<protein>
    <recommendedName>
        <fullName evidence="1">Mtf2-like C-terminal domain-containing protein</fullName>
    </recommendedName>
</protein>
<name>A0AA40AZJ8_9PEZI</name>
<dbReference type="InterPro" id="IPR043837">
    <property type="entry name" value="Mtf2-like_C"/>
</dbReference>
<organism evidence="2 3">
    <name type="scientific">Lasiosphaeris hirsuta</name>
    <dbReference type="NCBI Taxonomy" id="260670"/>
    <lineage>
        <taxon>Eukaryota</taxon>
        <taxon>Fungi</taxon>
        <taxon>Dikarya</taxon>
        <taxon>Ascomycota</taxon>
        <taxon>Pezizomycotina</taxon>
        <taxon>Sordariomycetes</taxon>
        <taxon>Sordariomycetidae</taxon>
        <taxon>Sordariales</taxon>
        <taxon>Lasiosphaeriaceae</taxon>
        <taxon>Lasiosphaeris</taxon>
    </lineage>
</organism>
<evidence type="ECO:0000313" key="2">
    <source>
        <dbReference type="EMBL" id="KAK0724901.1"/>
    </source>
</evidence>
<dbReference type="PANTHER" id="PTHR39468">
    <property type="entry name" value="CHROMOSOME 7, WHOLE GENOME SHOTGUN SEQUENCE"/>
    <property type="match status" value="1"/>
</dbReference>
<dbReference type="InterPro" id="IPR040009">
    <property type="entry name" value="Mtf2/C5D6.12-like"/>
</dbReference>
<comment type="caution">
    <text evidence="2">The sequence shown here is derived from an EMBL/GenBank/DDBJ whole genome shotgun (WGS) entry which is preliminary data.</text>
</comment>
<dbReference type="GO" id="GO:0005739">
    <property type="term" value="C:mitochondrion"/>
    <property type="evidence" value="ECO:0007669"/>
    <property type="project" value="InterPro"/>
</dbReference>
<dbReference type="EMBL" id="JAUKUA010000002">
    <property type="protein sequence ID" value="KAK0724901.1"/>
    <property type="molecule type" value="Genomic_DNA"/>
</dbReference>
<accession>A0AA40AZJ8</accession>
<reference evidence="2" key="1">
    <citation type="submission" date="2023-06" db="EMBL/GenBank/DDBJ databases">
        <title>Genome-scale phylogeny and comparative genomics of the fungal order Sordariales.</title>
        <authorList>
            <consortium name="Lawrence Berkeley National Laboratory"/>
            <person name="Hensen N."/>
            <person name="Bonometti L."/>
            <person name="Westerberg I."/>
            <person name="Brannstrom I.O."/>
            <person name="Guillou S."/>
            <person name="Cros-Aarteil S."/>
            <person name="Calhoun S."/>
            <person name="Haridas S."/>
            <person name="Kuo A."/>
            <person name="Mondo S."/>
            <person name="Pangilinan J."/>
            <person name="Riley R."/>
            <person name="Labutti K."/>
            <person name="Andreopoulos B."/>
            <person name="Lipzen A."/>
            <person name="Chen C."/>
            <person name="Yanf M."/>
            <person name="Daum C."/>
            <person name="Ng V."/>
            <person name="Clum A."/>
            <person name="Steindorff A."/>
            <person name="Ohm R."/>
            <person name="Martin F."/>
            <person name="Silar P."/>
            <person name="Natvig D."/>
            <person name="Lalanne C."/>
            <person name="Gautier V."/>
            <person name="Ament-Velasquez S.L."/>
            <person name="Kruys A."/>
            <person name="Hutchinson M.I."/>
            <person name="Powell A.J."/>
            <person name="Barry K."/>
            <person name="Miller A.N."/>
            <person name="Grigoriev I.V."/>
            <person name="Debuchy R."/>
            <person name="Gladieux P."/>
            <person name="Thoren M.H."/>
            <person name="Johannesson H."/>
        </authorList>
    </citation>
    <scope>NUCLEOTIDE SEQUENCE</scope>
    <source>
        <strain evidence="2">SMH4607-1</strain>
    </source>
</reference>
<evidence type="ECO:0000313" key="3">
    <source>
        <dbReference type="Proteomes" id="UP001172102"/>
    </source>
</evidence>
<evidence type="ECO:0000259" key="1">
    <source>
        <dbReference type="Pfam" id="PF19189"/>
    </source>
</evidence>
<keyword evidence="3" id="KW-1185">Reference proteome</keyword>
<feature type="domain" description="Mtf2-like C-terminal" evidence="1">
    <location>
        <begin position="249"/>
        <end position="436"/>
    </location>
</feature>
<dbReference type="AlphaFoldDB" id="A0AA40AZJ8"/>
<dbReference type="PANTHER" id="PTHR39468:SF1">
    <property type="entry name" value="MTF2-LIKE C-TERMINAL DOMAIN-CONTAINING PROTEIN"/>
    <property type="match status" value="1"/>
</dbReference>